<keyword evidence="3" id="KW-1185">Reference proteome</keyword>
<name>A0A4R0JD85_9ACTN</name>
<sequence length="200" mass="22663">MDRAAVDELTAIHEELTHDPANAWATERGHEPLYTASPRSRIVIIGQAPGQRAQDSQIPWNDPSGVKLRAWLGVTEEQFYDPDTVALLPMDFYYPGKGAHGDLPPRPDFAPTWHPRILKQLTQLRLTILIGSYAQKHYLEGAAKRTLTETVRAYREYVPERIPLVHPSPLNFRWQARNPWFEAEVIPALRLLVQAAISGT</sequence>
<dbReference type="AlphaFoldDB" id="A0A4R0JD85"/>
<comment type="caution">
    <text evidence="2">The sequence shown here is derived from an EMBL/GenBank/DDBJ whole genome shotgun (WGS) entry which is preliminary data.</text>
</comment>
<dbReference type="SUPFAM" id="SSF52141">
    <property type="entry name" value="Uracil-DNA glycosylase-like"/>
    <property type="match status" value="1"/>
</dbReference>
<dbReference type="OrthoDB" id="9789139at2"/>
<gene>
    <name evidence="2" type="ORF">E0H73_45380</name>
</gene>
<dbReference type="PANTHER" id="PTHR42160">
    <property type="entry name" value="URACIL-DNA GLYCOSYLASE SUPERFAMILY PROTEIN"/>
    <property type="match status" value="1"/>
</dbReference>
<evidence type="ECO:0000313" key="3">
    <source>
        <dbReference type="Proteomes" id="UP000291144"/>
    </source>
</evidence>
<protein>
    <submittedName>
        <fullName evidence="2">Uracil-DNA glycosylase family protein</fullName>
    </submittedName>
</protein>
<dbReference type="CDD" id="cd10033">
    <property type="entry name" value="UDG_like"/>
    <property type="match status" value="1"/>
</dbReference>
<reference evidence="2 3" key="1">
    <citation type="submission" date="2019-02" db="EMBL/GenBank/DDBJ databases">
        <title>Kribbella capetownensis sp. nov. and Kribbella speibonae sp. nov., isolated from soil.</title>
        <authorList>
            <person name="Curtis S.M."/>
            <person name="Norton I."/>
            <person name="Everest G.J."/>
            <person name="Meyers P.R."/>
        </authorList>
    </citation>
    <scope>NUCLEOTIDE SEQUENCE [LARGE SCALE GENOMIC DNA]</scope>
    <source>
        <strain evidence="2 3">NRRL B-24813</strain>
    </source>
</reference>
<proteinExistence type="predicted"/>
<dbReference type="RefSeq" id="WP_131367501.1">
    <property type="nucleotide sequence ID" value="NZ_SJKB01000042.1"/>
</dbReference>
<dbReference type="SMART" id="SM00987">
    <property type="entry name" value="UreE_C"/>
    <property type="match status" value="1"/>
</dbReference>
<dbReference type="PANTHER" id="PTHR42160:SF1">
    <property type="entry name" value="URACIL-DNA GLYCOSYLASE SUPERFAMILY PROTEIN"/>
    <property type="match status" value="1"/>
</dbReference>
<dbReference type="InterPro" id="IPR047124">
    <property type="entry name" value="HI_0220.2"/>
</dbReference>
<dbReference type="Proteomes" id="UP000291144">
    <property type="component" value="Unassembled WGS sequence"/>
</dbReference>
<dbReference type="InterPro" id="IPR036895">
    <property type="entry name" value="Uracil-DNA_glycosylase-like_sf"/>
</dbReference>
<accession>A0A4R0JD85</accession>
<dbReference type="Pfam" id="PF03167">
    <property type="entry name" value="UDG"/>
    <property type="match status" value="1"/>
</dbReference>
<evidence type="ECO:0000259" key="1">
    <source>
        <dbReference type="SMART" id="SM00986"/>
    </source>
</evidence>
<dbReference type="Gene3D" id="3.40.470.10">
    <property type="entry name" value="Uracil-DNA glycosylase-like domain"/>
    <property type="match status" value="1"/>
</dbReference>
<dbReference type="EMBL" id="SJKB01000042">
    <property type="protein sequence ID" value="TCC44803.1"/>
    <property type="molecule type" value="Genomic_DNA"/>
</dbReference>
<dbReference type="SMART" id="SM00986">
    <property type="entry name" value="UDG"/>
    <property type="match status" value="1"/>
</dbReference>
<evidence type="ECO:0000313" key="2">
    <source>
        <dbReference type="EMBL" id="TCC44803.1"/>
    </source>
</evidence>
<feature type="domain" description="Uracil-DNA glycosylase-like" evidence="1">
    <location>
        <begin position="33"/>
        <end position="190"/>
    </location>
</feature>
<dbReference type="InterPro" id="IPR005122">
    <property type="entry name" value="Uracil-DNA_glycosylase-like"/>
</dbReference>
<organism evidence="2 3">
    <name type="scientific">Kribbella pittospori</name>
    <dbReference type="NCBI Taxonomy" id="722689"/>
    <lineage>
        <taxon>Bacteria</taxon>
        <taxon>Bacillati</taxon>
        <taxon>Actinomycetota</taxon>
        <taxon>Actinomycetes</taxon>
        <taxon>Propionibacteriales</taxon>
        <taxon>Kribbellaceae</taxon>
        <taxon>Kribbella</taxon>
    </lineage>
</organism>